<sequence length="386" mass="42573">MKPPDPEFGKRIEAELTGGRFGVSVIRGIEDDGHKTCANGLPIAQASVRMLGRLVYIHYVCRNNARPVADSNSSQICRIQISANTSICFVVNSMTNSLLSVILLVVFILVLVFPSNFSIEEVGLSDADGTPNTVAVISEIYPTTVANEIQKTINNKDSSFSSENRHRLATQSASALAYLHSKGIVHGLLSSSSIYCIPRKKLENSFNFKLSQYGFSHITECGSDAEGAVCCGFAMSPERLASRNTGSPFTSSNVLIEELWPFTQYVSVLQGCVLKAKNFSSKSLFSHLVDAIRTKGATENFNANDDFNQLIESCLLLNPSDRPQMKEILDVLRQGEREMNGVDSEDNEQQLNCRAMPRTWLWLNKSINGNNTTMDEGVKFTPDFFL</sequence>
<dbReference type="Proteomes" id="UP000218231">
    <property type="component" value="Unassembled WGS sequence"/>
</dbReference>
<protein>
    <recommendedName>
        <fullName evidence="2">Protein kinase domain-containing protein</fullName>
    </recommendedName>
</protein>
<gene>
    <name evidence="3" type="ORF">WR25_16624</name>
</gene>
<organism evidence="3 4">
    <name type="scientific">Diploscapter pachys</name>
    <dbReference type="NCBI Taxonomy" id="2018661"/>
    <lineage>
        <taxon>Eukaryota</taxon>
        <taxon>Metazoa</taxon>
        <taxon>Ecdysozoa</taxon>
        <taxon>Nematoda</taxon>
        <taxon>Chromadorea</taxon>
        <taxon>Rhabditida</taxon>
        <taxon>Rhabditina</taxon>
        <taxon>Rhabditomorpha</taxon>
        <taxon>Rhabditoidea</taxon>
        <taxon>Rhabditidae</taxon>
        <taxon>Diploscapter</taxon>
    </lineage>
</organism>
<dbReference type="Pfam" id="PF00069">
    <property type="entry name" value="Pkinase"/>
    <property type="match status" value="1"/>
</dbReference>
<comment type="caution">
    <text evidence="3">The sequence shown here is derived from an EMBL/GenBank/DDBJ whole genome shotgun (WGS) entry which is preliminary data.</text>
</comment>
<keyword evidence="4" id="KW-1185">Reference proteome</keyword>
<dbReference type="Gene3D" id="1.10.510.10">
    <property type="entry name" value="Transferase(Phosphotransferase) domain 1"/>
    <property type="match status" value="1"/>
</dbReference>
<dbReference type="InterPro" id="IPR051681">
    <property type="entry name" value="Ser/Thr_Kinases-Pseudokinases"/>
</dbReference>
<dbReference type="InterPro" id="IPR011009">
    <property type="entry name" value="Kinase-like_dom_sf"/>
</dbReference>
<evidence type="ECO:0000259" key="2">
    <source>
        <dbReference type="PROSITE" id="PS50011"/>
    </source>
</evidence>
<keyword evidence="1" id="KW-0812">Transmembrane</keyword>
<dbReference type="PANTHER" id="PTHR44329">
    <property type="entry name" value="SERINE/THREONINE-PROTEIN KINASE TNNI3K-RELATED"/>
    <property type="match status" value="1"/>
</dbReference>
<accession>A0A2A2L5F8</accession>
<evidence type="ECO:0000313" key="4">
    <source>
        <dbReference type="Proteomes" id="UP000218231"/>
    </source>
</evidence>
<keyword evidence="1" id="KW-0472">Membrane</keyword>
<dbReference type="GO" id="GO:0005524">
    <property type="term" value="F:ATP binding"/>
    <property type="evidence" value="ECO:0007669"/>
    <property type="project" value="InterPro"/>
</dbReference>
<dbReference type="SMART" id="SM00220">
    <property type="entry name" value="S_TKc"/>
    <property type="match status" value="1"/>
</dbReference>
<dbReference type="SUPFAM" id="SSF56112">
    <property type="entry name" value="Protein kinase-like (PK-like)"/>
    <property type="match status" value="1"/>
</dbReference>
<dbReference type="AlphaFoldDB" id="A0A2A2L5F8"/>
<evidence type="ECO:0000313" key="3">
    <source>
        <dbReference type="EMBL" id="PAV81501.1"/>
    </source>
</evidence>
<name>A0A2A2L5F8_9BILA</name>
<dbReference type="STRING" id="2018661.A0A2A2L5F8"/>
<feature type="transmembrane region" description="Helical" evidence="1">
    <location>
        <begin position="98"/>
        <end position="117"/>
    </location>
</feature>
<dbReference type="GO" id="GO:0004674">
    <property type="term" value="F:protein serine/threonine kinase activity"/>
    <property type="evidence" value="ECO:0007669"/>
    <property type="project" value="TreeGrafter"/>
</dbReference>
<evidence type="ECO:0000256" key="1">
    <source>
        <dbReference type="SAM" id="Phobius"/>
    </source>
</evidence>
<keyword evidence="1" id="KW-1133">Transmembrane helix</keyword>
<reference evidence="3 4" key="1">
    <citation type="journal article" date="2017" name="Curr. Biol.">
        <title>Genome architecture and evolution of a unichromosomal asexual nematode.</title>
        <authorList>
            <person name="Fradin H."/>
            <person name="Zegar C."/>
            <person name="Gutwein M."/>
            <person name="Lucas J."/>
            <person name="Kovtun M."/>
            <person name="Corcoran D."/>
            <person name="Baugh L.R."/>
            <person name="Kiontke K."/>
            <person name="Gunsalus K."/>
            <person name="Fitch D.H."/>
            <person name="Piano F."/>
        </authorList>
    </citation>
    <scope>NUCLEOTIDE SEQUENCE [LARGE SCALE GENOMIC DNA]</scope>
    <source>
        <strain evidence="3">PF1309</strain>
    </source>
</reference>
<dbReference type="PROSITE" id="PS50011">
    <property type="entry name" value="PROTEIN_KINASE_DOM"/>
    <property type="match status" value="1"/>
</dbReference>
<feature type="domain" description="Protein kinase" evidence="2">
    <location>
        <begin position="10"/>
        <end position="339"/>
    </location>
</feature>
<proteinExistence type="predicted"/>
<dbReference type="EMBL" id="LIAE01007166">
    <property type="protein sequence ID" value="PAV81501.1"/>
    <property type="molecule type" value="Genomic_DNA"/>
</dbReference>
<dbReference type="InterPro" id="IPR000719">
    <property type="entry name" value="Prot_kinase_dom"/>
</dbReference>